<protein>
    <submittedName>
        <fullName evidence="2">Uncharacterized protein</fullName>
    </submittedName>
</protein>
<proteinExistence type="predicted"/>
<evidence type="ECO:0000313" key="2">
    <source>
        <dbReference type="EMBL" id="OGK44165.1"/>
    </source>
</evidence>
<dbReference type="EMBL" id="MGAI01000034">
    <property type="protein sequence ID" value="OGK44165.1"/>
    <property type="molecule type" value="Genomic_DNA"/>
</dbReference>
<name>A0A1F7ILF0_9BACT</name>
<organism evidence="2 3">
    <name type="scientific">Candidatus Roizmanbacteria bacterium RIFCSPLOWO2_01_FULL_37_16</name>
    <dbReference type="NCBI Taxonomy" id="1802058"/>
    <lineage>
        <taxon>Bacteria</taxon>
        <taxon>Candidatus Roizmaniibacteriota</taxon>
    </lineage>
</organism>
<feature type="compositionally biased region" description="Polar residues" evidence="1">
    <location>
        <begin position="70"/>
        <end position="79"/>
    </location>
</feature>
<feature type="region of interest" description="Disordered" evidence="1">
    <location>
        <begin position="70"/>
        <end position="95"/>
    </location>
</feature>
<gene>
    <name evidence="2" type="ORF">A3B40_04800</name>
</gene>
<dbReference type="Proteomes" id="UP000178040">
    <property type="component" value="Unassembled WGS sequence"/>
</dbReference>
<evidence type="ECO:0000256" key="1">
    <source>
        <dbReference type="SAM" id="MobiDB-lite"/>
    </source>
</evidence>
<evidence type="ECO:0000313" key="3">
    <source>
        <dbReference type="Proteomes" id="UP000178040"/>
    </source>
</evidence>
<sequence length="195" mass="21103">MKEGLYIPAPEMGVLLPDPENIFGKGCIQERIPAGVLNLLVAVSYVLSSCAGGAFDSHTQNEFDKLQVKPTATKTSNGTAEKIYIPPSPSSELQPECGEYEPRQVMISPLGENPIFNPIDPETGNIFKCTAVQPKSTRSVEVSCETQGIGEQTPVNLEDIKGVKTFNTTVKDTSLSRTPIDQVMALIVKYCGLQK</sequence>
<comment type="caution">
    <text evidence="2">The sequence shown here is derived from an EMBL/GenBank/DDBJ whole genome shotgun (WGS) entry which is preliminary data.</text>
</comment>
<reference evidence="2 3" key="1">
    <citation type="journal article" date="2016" name="Nat. Commun.">
        <title>Thousands of microbial genomes shed light on interconnected biogeochemical processes in an aquifer system.</title>
        <authorList>
            <person name="Anantharaman K."/>
            <person name="Brown C.T."/>
            <person name="Hug L.A."/>
            <person name="Sharon I."/>
            <person name="Castelle C.J."/>
            <person name="Probst A.J."/>
            <person name="Thomas B.C."/>
            <person name="Singh A."/>
            <person name="Wilkins M.J."/>
            <person name="Karaoz U."/>
            <person name="Brodie E.L."/>
            <person name="Williams K.H."/>
            <person name="Hubbard S.S."/>
            <person name="Banfield J.F."/>
        </authorList>
    </citation>
    <scope>NUCLEOTIDE SEQUENCE [LARGE SCALE GENOMIC DNA]</scope>
</reference>
<accession>A0A1F7ILF0</accession>
<dbReference type="AlphaFoldDB" id="A0A1F7ILF0"/>